<feature type="chain" id="PRO_5005190551" evidence="2">
    <location>
        <begin position="25"/>
        <end position="223"/>
    </location>
</feature>
<proteinExistence type="predicted"/>
<dbReference type="EMBL" id="CDMY01000636">
    <property type="protein sequence ID" value="CEM27626.1"/>
    <property type="molecule type" value="Genomic_DNA"/>
</dbReference>
<feature type="coiled-coil region" evidence="1">
    <location>
        <begin position="138"/>
        <end position="165"/>
    </location>
</feature>
<accession>A0A0G4GE70</accession>
<name>A0A0G4GE70_VITBC</name>
<keyword evidence="2" id="KW-0732">Signal</keyword>
<sequence>MGGLRGPLILLVLSVSLALAHVHGIPARSARQPVDGDEAAEKGSKGFISPWPAVKLAGQLGKAGWKMATGQRELAGKAGTGLAKEAGKFYHETGPSLGQRMIESMVGAGKAAQYYAKPAFGTTSEAYKQHAIDTDVASQRQERDMLALQSKADFLKEELKTLEGKKDADSVRRRNEMESYLPGLERDILQDKKSIAARQQQRAKMAEDEFKYDKATNLVGPWG</sequence>
<organism evidence="3 4">
    <name type="scientific">Vitrella brassicaformis (strain CCMP3155)</name>
    <dbReference type="NCBI Taxonomy" id="1169540"/>
    <lineage>
        <taxon>Eukaryota</taxon>
        <taxon>Sar</taxon>
        <taxon>Alveolata</taxon>
        <taxon>Colpodellida</taxon>
        <taxon>Vitrellaceae</taxon>
        <taxon>Vitrella</taxon>
    </lineage>
</organism>
<dbReference type="Proteomes" id="UP000041254">
    <property type="component" value="Unassembled WGS sequence"/>
</dbReference>
<evidence type="ECO:0000256" key="2">
    <source>
        <dbReference type="SAM" id="SignalP"/>
    </source>
</evidence>
<reference evidence="3 4" key="1">
    <citation type="submission" date="2014-11" db="EMBL/GenBank/DDBJ databases">
        <authorList>
            <person name="Zhu J."/>
            <person name="Qi W."/>
            <person name="Song R."/>
        </authorList>
    </citation>
    <scope>NUCLEOTIDE SEQUENCE [LARGE SCALE GENOMIC DNA]</scope>
</reference>
<dbReference type="InParanoid" id="A0A0G4GE70"/>
<evidence type="ECO:0000313" key="3">
    <source>
        <dbReference type="EMBL" id="CEM27626.1"/>
    </source>
</evidence>
<gene>
    <name evidence="3" type="ORF">Vbra_22236</name>
</gene>
<feature type="signal peptide" evidence="2">
    <location>
        <begin position="1"/>
        <end position="24"/>
    </location>
</feature>
<dbReference type="VEuPathDB" id="CryptoDB:Vbra_22236"/>
<evidence type="ECO:0000256" key="1">
    <source>
        <dbReference type="SAM" id="Coils"/>
    </source>
</evidence>
<dbReference type="AlphaFoldDB" id="A0A0G4GE70"/>
<protein>
    <submittedName>
        <fullName evidence="3">Uncharacterized protein</fullName>
    </submittedName>
</protein>
<keyword evidence="1" id="KW-0175">Coiled coil</keyword>
<keyword evidence="4" id="KW-1185">Reference proteome</keyword>
<evidence type="ECO:0000313" key="4">
    <source>
        <dbReference type="Proteomes" id="UP000041254"/>
    </source>
</evidence>